<evidence type="ECO:0000313" key="9">
    <source>
        <dbReference type="EMBL" id="KAG5260651.1"/>
    </source>
</evidence>
<evidence type="ECO:0000256" key="1">
    <source>
        <dbReference type="ARBA" id="ARBA00004496"/>
    </source>
</evidence>
<evidence type="ECO:0000256" key="2">
    <source>
        <dbReference type="ARBA" id="ARBA00022490"/>
    </source>
</evidence>
<evidence type="ECO:0000256" key="5">
    <source>
        <dbReference type="ARBA" id="ARBA00040665"/>
    </source>
</evidence>
<comment type="caution">
    <text evidence="9">The sequence shown here is derived from an EMBL/GenBank/DDBJ whole genome shotgun (WGS) entry which is preliminary data.</text>
</comment>
<feature type="repeat" description="TPR" evidence="7">
    <location>
        <begin position="352"/>
        <end position="385"/>
    </location>
</feature>
<protein>
    <recommendedName>
        <fullName evidence="5">Tetratricopeptide repeat protein 29</fullName>
    </recommendedName>
</protein>
<keyword evidence="10" id="KW-1185">Reference proteome</keyword>
<dbReference type="InterPro" id="IPR011990">
    <property type="entry name" value="TPR-like_helical_dom_sf"/>
</dbReference>
<accession>A0AAV6FJM0</accession>
<dbReference type="PANTHER" id="PTHR46630:SF1">
    <property type="entry name" value="TETRATRICOPEPTIDE REPEAT PROTEIN 29"/>
    <property type="match status" value="1"/>
</dbReference>
<dbReference type="GO" id="GO:0003341">
    <property type="term" value="P:cilium movement"/>
    <property type="evidence" value="ECO:0007669"/>
    <property type="project" value="TreeGrafter"/>
</dbReference>
<feature type="compositionally biased region" description="Basic residues" evidence="8">
    <location>
        <begin position="30"/>
        <end position="39"/>
    </location>
</feature>
<evidence type="ECO:0000256" key="3">
    <source>
        <dbReference type="ARBA" id="ARBA00022737"/>
    </source>
</evidence>
<evidence type="ECO:0000256" key="8">
    <source>
        <dbReference type="SAM" id="MobiDB-lite"/>
    </source>
</evidence>
<keyword evidence="2" id="KW-0963">Cytoplasm</keyword>
<keyword evidence="3" id="KW-0677">Repeat</keyword>
<feature type="region of interest" description="Disordered" evidence="8">
    <location>
        <begin position="1"/>
        <end position="53"/>
    </location>
</feature>
<dbReference type="InterPro" id="IPR051476">
    <property type="entry name" value="Bac_ResReg_Asp_Phosphatase"/>
</dbReference>
<evidence type="ECO:0000256" key="6">
    <source>
        <dbReference type="ARBA" id="ARBA00044739"/>
    </source>
</evidence>
<dbReference type="GO" id="GO:0005737">
    <property type="term" value="C:cytoplasm"/>
    <property type="evidence" value="ECO:0007669"/>
    <property type="project" value="UniProtKB-SubCell"/>
</dbReference>
<organism evidence="9 10">
    <name type="scientific">Alosa alosa</name>
    <name type="common">allis shad</name>
    <dbReference type="NCBI Taxonomy" id="278164"/>
    <lineage>
        <taxon>Eukaryota</taxon>
        <taxon>Metazoa</taxon>
        <taxon>Chordata</taxon>
        <taxon>Craniata</taxon>
        <taxon>Vertebrata</taxon>
        <taxon>Euteleostomi</taxon>
        <taxon>Actinopterygii</taxon>
        <taxon>Neopterygii</taxon>
        <taxon>Teleostei</taxon>
        <taxon>Clupei</taxon>
        <taxon>Clupeiformes</taxon>
        <taxon>Clupeoidei</taxon>
        <taxon>Clupeidae</taxon>
        <taxon>Alosa</taxon>
    </lineage>
</organism>
<dbReference type="PROSITE" id="PS50005">
    <property type="entry name" value="TPR"/>
    <property type="match status" value="1"/>
</dbReference>
<gene>
    <name evidence="9" type="ORF">AALO_G00294930</name>
</gene>
<comment type="subcellular location">
    <subcellularLocation>
        <location evidence="1">Cytoplasm</location>
    </subcellularLocation>
</comment>
<dbReference type="Pfam" id="PF13176">
    <property type="entry name" value="TPR_7"/>
    <property type="match status" value="1"/>
</dbReference>
<dbReference type="GO" id="GO:0036126">
    <property type="term" value="C:sperm flagellum"/>
    <property type="evidence" value="ECO:0007669"/>
    <property type="project" value="TreeGrafter"/>
</dbReference>
<evidence type="ECO:0000256" key="7">
    <source>
        <dbReference type="PROSITE-ProRule" id="PRU00339"/>
    </source>
</evidence>
<sequence length="437" mass="49849">MSAPAVLRQQKTPLLPDINTSKISAQDRKVRSHTQKKSRPTTDNGQTSHITKDEISLYRNTQSQNVCVAMLREGFHHSFEELFFLLRRFEEARRAGGPDNPLWYLPSLQDQPDKLHTLQRHLTKAEVAFRAGNFVEVYEEQLTLARYFTGPGEDWLSLHFHQQALRSAQRVKLDGGRKEAEANANMARVFLEQGQLDLAKEHFEVFYRLSQERPWWDATGRTLQHCACEGLCVVYTQLAQGALQSQEYELAIEILNKAFSIAKEADDEEIQGQVAYWVGLANHCVGDLDTAKQYFSMSLNITTVLGDTENQGRAYKAIAKSLESDGKLAEAVQHLEKFAEVSRSNKQQENLEEACMSMGSIYSNRGEYDRGLEYLQQAYEIAKTVGNVGWLQRAQVCVGMTHAQRMLPSFSTHTTNATPDHIRRILTWKDRRQDTFD</sequence>
<dbReference type="Proteomes" id="UP000823561">
    <property type="component" value="Chromosome 24"/>
</dbReference>
<dbReference type="EMBL" id="JADWDJ010000024">
    <property type="protein sequence ID" value="KAG5260651.1"/>
    <property type="molecule type" value="Genomic_DNA"/>
</dbReference>
<dbReference type="SMART" id="SM00028">
    <property type="entry name" value="TPR"/>
    <property type="match status" value="4"/>
</dbReference>
<dbReference type="InterPro" id="IPR019734">
    <property type="entry name" value="TPR_rpt"/>
</dbReference>
<dbReference type="PANTHER" id="PTHR46630">
    <property type="entry name" value="TETRATRICOPEPTIDE REPEAT PROTEIN 29"/>
    <property type="match status" value="1"/>
</dbReference>
<dbReference type="AlphaFoldDB" id="A0AAV6FJM0"/>
<dbReference type="SUPFAM" id="SSF48452">
    <property type="entry name" value="TPR-like"/>
    <property type="match status" value="1"/>
</dbReference>
<evidence type="ECO:0000256" key="4">
    <source>
        <dbReference type="ARBA" id="ARBA00022803"/>
    </source>
</evidence>
<keyword evidence="4 7" id="KW-0802">TPR repeat</keyword>
<comment type="function">
    <text evidence="6">Axonemal protein which is implicated in axonemal and/or peri-axonemal structure assembly and regulates flagellum assembly and beating and therefore sperm motility.</text>
</comment>
<reference evidence="9" key="1">
    <citation type="submission" date="2020-10" db="EMBL/GenBank/DDBJ databases">
        <title>Chromosome-scale genome assembly of the Allis shad, Alosa alosa.</title>
        <authorList>
            <person name="Margot Z."/>
            <person name="Christophe K."/>
            <person name="Cabau C."/>
            <person name="Louis A."/>
            <person name="Berthelot C."/>
            <person name="Parey E."/>
            <person name="Roest Crollius H."/>
            <person name="Montfort J."/>
            <person name="Robinson-Rechavi M."/>
            <person name="Bucao C."/>
            <person name="Bouchez O."/>
            <person name="Gislard M."/>
            <person name="Lluch J."/>
            <person name="Milhes M."/>
            <person name="Lampietro C."/>
            <person name="Lopez Roques C."/>
            <person name="Donnadieu C."/>
            <person name="Braasch I."/>
            <person name="Desvignes T."/>
            <person name="Postlethwait J."/>
            <person name="Bobe J."/>
            <person name="Guiguen Y."/>
        </authorList>
    </citation>
    <scope>NUCLEOTIDE SEQUENCE</scope>
    <source>
        <strain evidence="9">M-15738</strain>
        <tissue evidence="9">Blood</tissue>
    </source>
</reference>
<evidence type="ECO:0000313" key="10">
    <source>
        <dbReference type="Proteomes" id="UP000823561"/>
    </source>
</evidence>
<proteinExistence type="predicted"/>
<name>A0AAV6FJM0_9TELE</name>
<dbReference type="Gene3D" id="1.25.40.10">
    <property type="entry name" value="Tetratricopeptide repeat domain"/>
    <property type="match status" value="1"/>
</dbReference>